<organism evidence="1">
    <name type="scientific">Anguilla anguilla</name>
    <name type="common">European freshwater eel</name>
    <name type="synonym">Muraena anguilla</name>
    <dbReference type="NCBI Taxonomy" id="7936"/>
    <lineage>
        <taxon>Eukaryota</taxon>
        <taxon>Metazoa</taxon>
        <taxon>Chordata</taxon>
        <taxon>Craniata</taxon>
        <taxon>Vertebrata</taxon>
        <taxon>Euteleostomi</taxon>
        <taxon>Actinopterygii</taxon>
        <taxon>Neopterygii</taxon>
        <taxon>Teleostei</taxon>
        <taxon>Anguilliformes</taxon>
        <taxon>Anguillidae</taxon>
        <taxon>Anguilla</taxon>
    </lineage>
</organism>
<reference evidence="1" key="2">
    <citation type="journal article" date="2015" name="Fish Shellfish Immunol.">
        <title>Early steps in the European eel (Anguilla anguilla)-Vibrio vulnificus interaction in the gills: Role of the RtxA13 toxin.</title>
        <authorList>
            <person name="Callol A."/>
            <person name="Pajuelo D."/>
            <person name="Ebbesson L."/>
            <person name="Teles M."/>
            <person name="MacKenzie S."/>
            <person name="Amaro C."/>
        </authorList>
    </citation>
    <scope>NUCLEOTIDE SEQUENCE</scope>
</reference>
<name>A0A0E9RB17_ANGAN</name>
<protein>
    <submittedName>
        <fullName evidence="1">Uncharacterized protein</fullName>
    </submittedName>
</protein>
<proteinExistence type="predicted"/>
<sequence>MYFISIRGHFTVMARRQIYFSFYVLISDFQWVTKDK</sequence>
<accession>A0A0E9RB17</accession>
<evidence type="ECO:0000313" key="1">
    <source>
        <dbReference type="EMBL" id="JAH26316.1"/>
    </source>
</evidence>
<dbReference type="AlphaFoldDB" id="A0A0E9RB17"/>
<dbReference type="EMBL" id="GBXM01082261">
    <property type="protein sequence ID" value="JAH26316.1"/>
    <property type="molecule type" value="Transcribed_RNA"/>
</dbReference>
<reference evidence="1" key="1">
    <citation type="submission" date="2014-11" db="EMBL/GenBank/DDBJ databases">
        <authorList>
            <person name="Amaro Gonzalez C."/>
        </authorList>
    </citation>
    <scope>NUCLEOTIDE SEQUENCE</scope>
</reference>